<reference evidence="2" key="1">
    <citation type="journal article" date="2015" name="Nature">
        <title>Complex archaea that bridge the gap between prokaryotes and eukaryotes.</title>
        <authorList>
            <person name="Spang A."/>
            <person name="Saw J.H."/>
            <person name="Jorgensen S.L."/>
            <person name="Zaremba-Niedzwiedzka K."/>
            <person name="Martijn J."/>
            <person name="Lind A.E."/>
            <person name="van Eijk R."/>
            <person name="Schleper C."/>
            <person name="Guy L."/>
            <person name="Ettema T.J."/>
        </authorList>
    </citation>
    <scope>NUCLEOTIDE SEQUENCE</scope>
</reference>
<gene>
    <name evidence="2" type="ORF">LCGC14_3115190</name>
</gene>
<organism evidence="2">
    <name type="scientific">marine sediment metagenome</name>
    <dbReference type="NCBI Taxonomy" id="412755"/>
    <lineage>
        <taxon>unclassified sequences</taxon>
        <taxon>metagenomes</taxon>
        <taxon>ecological metagenomes</taxon>
    </lineage>
</organism>
<dbReference type="EMBL" id="LAZR01067518">
    <property type="protein sequence ID" value="KKK51413.1"/>
    <property type="molecule type" value="Genomic_DNA"/>
</dbReference>
<name>A0A0F8W4B8_9ZZZZ</name>
<dbReference type="AlphaFoldDB" id="A0A0F8W4B8"/>
<feature type="non-terminal residue" evidence="2">
    <location>
        <position position="1"/>
    </location>
</feature>
<evidence type="ECO:0000313" key="2">
    <source>
        <dbReference type="EMBL" id="KKK51413.1"/>
    </source>
</evidence>
<comment type="caution">
    <text evidence="2">The sequence shown here is derived from an EMBL/GenBank/DDBJ whole genome shotgun (WGS) entry which is preliminary data.</text>
</comment>
<evidence type="ECO:0000256" key="1">
    <source>
        <dbReference type="SAM" id="MobiDB-lite"/>
    </source>
</evidence>
<sequence>ITVNISDVGCTKPKCAHRLEVTHRHHRRQETLFINAYHLRGPKKTKDDKYWRLCNTYEEFRPEDTVIICPWHHCEIHLLYDQTIHDDQRMRCKRLRDYTWPQAYSLMNKLRQLCLDWETEPSPGVDPVECEPEKRFPQQQKKRGHSHH</sequence>
<protein>
    <submittedName>
        <fullName evidence="2">Uncharacterized protein</fullName>
    </submittedName>
</protein>
<feature type="region of interest" description="Disordered" evidence="1">
    <location>
        <begin position="122"/>
        <end position="148"/>
    </location>
</feature>
<proteinExistence type="predicted"/>
<accession>A0A0F8W4B8</accession>